<dbReference type="PROSITE" id="PS50995">
    <property type="entry name" value="HTH_MARR_2"/>
    <property type="match status" value="1"/>
</dbReference>
<dbReference type="GO" id="GO:0003700">
    <property type="term" value="F:DNA-binding transcription factor activity"/>
    <property type="evidence" value="ECO:0007669"/>
    <property type="project" value="InterPro"/>
</dbReference>
<dbReference type="Proteomes" id="UP000467193">
    <property type="component" value="Chromosome"/>
</dbReference>
<dbReference type="PANTHER" id="PTHR33164">
    <property type="entry name" value="TRANSCRIPTIONAL REGULATOR, MARR FAMILY"/>
    <property type="match status" value="1"/>
</dbReference>
<evidence type="ECO:0000313" key="2">
    <source>
        <dbReference type="EMBL" id="BBY31055.1"/>
    </source>
</evidence>
<dbReference type="SMART" id="SM00347">
    <property type="entry name" value="HTH_MARR"/>
    <property type="match status" value="1"/>
</dbReference>
<dbReference type="PANTHER" id="PTHR33164:SF43">
    <property type="entry name" value="HTH-TYPE TRANSCRIPTIONAL REPRESSOR YETL"/>
    <property type="match status" value="1"/>
</dbReference>
<proteinExistence type="predicted"/>
<evidence type="ECO:0000313" key="3">
    <source>
        <dbReference type="Proteomes" id="UP000467193"/>
    </source>
</evidence>
<sequence>MSASDDDHIDGRYADLADVVLALARTISADAHADPGVVDLTATEINVMRFVDRHPGASPSTVAAATGLHRSNLSRALRDLEAKGMIDRVADAADGRQARLVPTDRAARNLARLRASWSRLLSSAGADDDDLGSALRLLTRLETGLARSAQRETGV</sequence>
<keyword evidence="3" id="KW-1185">Reference proteome</keyword>
<gene>
    <name evidence="2" type="ORF">MSEDJ_51510</name>
</gene>
<dbReference type="Gene3D" id="1.10.10.10">
    <property type="entry name" value="Winged helix-like DNA-binding domain superfamily/Winged helix DNA-binding domain"/>
    <property type="match status" value="1"/>
</dbReference>
<dbReference type="InterPro" id="IPR039422">
    <property type="entry name" value="MarR/SlyA-like"/>
</dbReference>
<name>A0A7I7QXP0_9MYCO</name>
<accession>A0A7I7QXP0</accession>
<dbReference type="KEGG" id="msei:MSEDJ_51510"/>
<dbReference type="SUPFAM" id="SSF46785">
    <property type="entry name" value="Winged helix' DNA-binding domain"/>
    <property type="match status" value="1"/>
</dbReference>
<reference evidence="2 3" key="1">
    <citation type="journal article" date="2019" name="Emerg. Microbes Infect.">
        <title>Comprehensive subspecies identification of 175 nontuberculous mycobacteria species based on 7547 genomic profiles.</title>
        <authorList>
            <person name="Matsumoto Y."/>
            <person name="Kinjo T."/>
            <person name="Motooka D."/>
            <person name="Nabeya D."/>
            <person name="Jung N."/>
            <person name="Uechi K."/>
            <person name="Horii T."/>
            <person name="Iida T."/>
            <person name="Fujita J."/>
            <person name="Nakamura S."/>
        </authorList>
    </citation>
    <scope>NUCLEOTIDE SEQUENCE [LARGE SCALE GENOMIC DNA]</scope>
    <source>
        <strain evidence="2 3">JCM 17899</strain>
    </source>
</reference>
<dbReference type="InterPro" id="IPR036388">
    <property type="entry name" value="WH-like_DNA-bd_sf"/>
</dbReference>
<protein>
    <recommendedName>
        <fullName evidence="1">HTH marR-type domain-containing protein</fullName>
    </recommendedName>
</protein>
<dbReference type="RefSeq" id="WP_163800603.1">
    <property type="nucleotide sequence ID" value="NZ_AP022588.1"/>
</dbReference>
<feature type="domain" description="HTH marR-type" evidence="1">
    <location>
        <begin position="13"/>
        <end position="143"/>
    </location>
</feature>
<dbReference type="GO" id="GO:0006950">
    <property type="term" value="P:response to stress"/>
    <property type="evidence" value="ECO:0007669"/>
    <property type="project" value="TreeGrafter"/>
</dbReference>
<dbReference type="InterPro" id="IPR036390">
    <property type="entry name" value="WH_DNA-bd_sf"/>
</dbReference>
<dbReference type="Pfam" id="PF12802">
    <property type="entry name" value="MarR_2"/>
    <property type="match status" value="1"/>
</dbReference>
<evidence type="ECO:0000259" key="1">
    <source>
        <dbReference type="PROSITE" id="PS50995"/>
    </source>
</evidence>
<organism evidence="2 3">
    <name type="scientific">Mycolicibacterium sediminis</name>
    <dbReference type="NCBI Taxonomy" id="1286180"/>
    <lineage>
        <taxon>Bacteria</taxon>
        <taxon>Bacillati</taxon>
        <taxon>Actinomycetota</taxon>
        <taxon>Actinomycetes</taxon>
        <taxon>Mycobacteriales</taxon>
        <taxon>Mycobacteriaceae</taxon>
        <taxon>Mycolicibacterium</taxon>
    </lineage>
</organism>
<dbReference type="InterPro" id="IPR000835">
    <property type="entry name" value="HTH_MarR-typ"/>
</dbReference>
<dbReference type="AlphaFoldDB" id="A0A7I7QXP0"/>
<dbReference type="EMBL" id="AP022588">
    <property type="protein sequence ID" value="BBY31055.1"/>
    <property type="molecule type" value="Genomic_DNA"/>
</dbReference>